<dbReference type="Proteomes" id="UP000249522">
    <property type="component" value="Unassembled WGS sequence"/>
</dbReference>
<reference evidence="13 14" key="1">
    <citation type="submission" date="2018-06" db="EMBL/GenBank/DDBJ databases">
        <title>Paenibacillus imtechensis sp. nov.</title>
        <authorList>
            <person name="Pinnaka A.K."/>
            <person name="Singh H."/>
            <person name="Kaur M."/>
        </authorList>
    </citation>
    <scope>NUCLEOTIDE SEQUENCE [LARGE SCALE GENOMIC DNA]</scope>
    <source>
        <strain evidence="13 14">SMB1</strain>
    </source>
</reference>
<dbReference type="Pfam" id="PF02628">
    <property type="entry name" value="COX15-CtaA"/>
    <property type="match status" value="1"/>
</dbReference>
<accession>A0A2W1LRB6</accession>
<evidence type="ECO:0000313" key="14">
    <source>
        <dbReference type="Proteomes" id="UP000249522"/>
    </source>
</evidence>
<evidence type="ECO:0000256" key="3">
    <source>
        <dbReference type="ARBA" id="ARBA00022692"/>
    </source>
</evidence>
<feature type="transmembrane region" description="Helical" evidence="12">
    <location>
        <begin position="272"/>
        <end position="295"/>
    </location>
</feature>
<feature type="transmembrane region" description="Helical" evidence="12">
    <location>
        <begin position="121"/>
        <end position="142"/>
    </location>
</feature>
<feature type="transmembrane region" description="Helical" evidence="12">
    <location>
        <begin position="89"/>
        <end position="109"/>
    </location>
</feature>
<dbReference type="AlphaFoldDB" id="A0A2W1LRB6"/>
<evidence type="ECO:0000256" key="9">
    <source>
        <dbReference type="ARBA" id="ARBA00023136"/>
    </source>
</evidence>
<organism evidence="13 14">
    <name type="scientific">Paenibacillus sambharensis</name>
    <dbReference type="NCBI Taxonomy" id="1803190"/>
    <lineage>
        <taxon>Bacteria</taxon>
        <taxon>Bacillati</taxon>
        <taxon>Bacillota</taxon>
        <taxon>Bacilli</taxon>
        <taxon>Bacillales</taxon>
        <taxon>Paenibacillaceae</taxon>
        <taxon>Paenibacillus</taxon>
    </lineage>
</organism>
<dbReference type="InterPro" id="IPR003780">
    <property type="entry name" value="COX15/CtaA_fam"/>
</dbReference>
<comment type="pathway">
    <text evidence="11">Porphyrin-containing compound metabolism.</text>
</comment>
<dbReference type="GO" id="GO:0006784">
    <property type="term" value="P:heme A biosynthetic process"/>
    <property type="evidence" value="ECO:0007669"/>
    <property type="project" value="InterPro"/>
</dbReference>
<sequence length="307" mass="33682">MVSSRYRRLAILVCIGMLIVLLAGALVTNTESGRGCGDDWPLCNGKFVPAYTLESLIEYSHRLVTGIVGLIVVLLFIATLRTHRQSGEAVFYASGILFFTVVQALMGAAAVKWPQSSEVMALHFGISLLAFACTLLLVIWAYRHRYGVPARPPRVPRSVYPMTWFALLYCIGVVYIGAYIRHTDSSGGCLGWPLCNGEVVPELTGATGVAFIHRVAAIIMFIILVALYFFIKRTTAPESGLIRASAWSLILVVSQVLSGALLVVTIGHDEVYIFTSLLHNLIICGLFGIMSDMAIRSWLLREPREAE</sequence>
<dbReference type="InterPro" id="IPR050450">
    <property type="entry name" value="COX15/CtaA_HemeA_synthase"/>
</dbReference>
<dbReference type="GO" id="GO:0016491">
    <property type="term" value="F:oxidoreductase activity"/>
    <property type="evidence" value="ECO:0007669"/>
    <property type="project" value="UniProtKB-KW"/>
</dbReference>
<feature type="transmembrane region" description="Helical" evidence="12">
    <location>
        <begin position="162"/>
        <end position="180"/>
    </location>
</feature>
<dbReference type="PANTHER" id="PTHR35457:SF1">
    <property type="entry name" value="HEME A SYNTHASE"/>
    <property type="match status" value="1"/>
</dbReference>
<evidence type="ECO:0000256" key="12">
    <source>
        <dbReference type="SAM" id="Phobius"/>
    </source>
</evidence>
<keyword evidence="5 12" id="KW-1133">Transmembrane helix</keyword>
<dbReference type="GO" id="GO:0016020">
    <property type="term" value="C:membrane"/>
    <property type="evidence" value="ECO:0007669"/>
    <property type="project" value="UniProtKB-SubCell"/>
</dbReference>
<evidence type="ECO:0000256" key="1">
    <source>
        <dbReference type="ARBA" id="ARBA00004141"/>
    </source>
</evidence>
<evidence type="ECO:0000256" key="6">
    <source>
        <dbReference type="ARBA" id="ARBA00023002"/>
    </source>
</evidence>
<comment type="subcellular location">
    <subcellularLocation>
        <location evidence="1">Membrane</location>
        <topology evidence="1">Multi-pass membrane protein</topology>
    </subcellularLocation>
</comment>
<feature type="transmembrane region" description="Helical" evidence="12">
    <location>
        <begin position="56"/>
        <end position="77"/>
    </location>
</feature>
<proteinExistence type="predicted"/>
<feature type="transmembrane region" description="Helical" evidence="12">
    <location>
        <begin position="211"/>
        <end position="231"/>
    </location>
</feature>
<evidence type="ECO:0000256" key="5">
    <source>
        <dbReference type="ARBA" id="ARBA00022989"/>
    </source>
</evidence>
<keyword evidence="6" id="KW-0560">Oxidoreductase</keyword>
<dbReference type="PANTHER" id="PTHR35457">
    <property type="entry name" value="HEME A SYNTHASE"/>
    <property type="match status" value="1"/>
</dbReference>
<evidence type="ECO:0000256" key="4">
    <source>
        <dbReference type="ARBA" id="ARBA00022723"/>
    </source>
</evidence>
<evidence type="ECO:0000256" key="2">
    <source>
        <dbReference type="ARBA" id="ARBA00022475"/>
    </source>
</evidence>
<evidence type="ECO:0000256" key="11">
    <source>
        <dbReference type="ARBA" id="ARBA00023444"/>
    </source>
</evidence>
<keyword evidence="4" id="KW-0479">Metal-binding</keyword>
<keyword evidence="3 12" id="KW-0812">Transmembrane</keyword>
<comment type="caution">
    <text evidence="13">The sequence shown here is derived from an EMBL/GenBank/DDBJ whole genome shotgun (WGS) entry which is preliminary data.</text>
</comment>
<feature type="transmembrane region" description="Helical" evidence="12">
    <location>
        <begin position="243"/>
        <end position="266"/>
    </location>
</feature>
<keyword evidence="8" id="KW-0350">Heme biosynthesis</keyword>
<dbReference type="OrthoDB" id="9816428at2"/>
<gene>
    <name evidence="13" type="ORF">DNH61_18310</name>
</gene>
<keyword evidence="2" id="KW-1003">Cell membrane</keyword>
<dbReference type="EMBL" id="QKRB01000053">
    <property type="protein sequence ID" value="PZD94361.1"/>
    <property type="molecule type" value="Genomic_DNA"/>
</dbReference>
<evidence type="ECO:0000313" key="13">
    <source>
        <dbReference type="EMBL" id="PZD94361.1"/>
    </source>
</evidence>
<keyword evidence="14" id="KW-1185">Reference proteome</keyword>
<protein>
    <submittedName>
        <fullName evidence="13">Heme A synthase</fullName>
    </submittedName>
</protein>
<keyword evidence="9 12" id="KW-0472">Membrane</keyword>
<keyword evidence="10" id="KW-1015">Disulfide bond</keyword>
<dbReference type="GO" id="GO:0046872">
    <property type="term" value="F:metal ion binding"/>
    <property type="evidence" value="ECO:0007669"/>
    <property type="project" value="UniProtKB-KW"/>
</dbReference>
<evidence type="ECO:0000256" key="7">
    <source>
        <dbReference type="ARBA" id="ARBA00023004"/>
    </source>
</evidence>
<keyword evidence="7" id="KW-0408">Iron</keyword>
<evidence type="ECO:0000256" key="8">
    <source>
        <dbReference type="ARBA" id="ARBA00023133"/>
    </source>
</evidence>
<evidence type="ECO:0000256" key="10">
    <source>
        <dbReference type="ARBA" id="ARBA00023157"/>
    </source>
</evidence>
<name>A0A2W1LRB6_9BACL</name>